<evidence type="ECO:0000256" key="3">
    <source>
        <dbReference type="ARBA" id="ARBA00022580"/>
    </source>
</evidence>
<dbReference type="InterPro" id="IPR008649">
    <property type="entry name" value="Herpes_UL82/UL83"/>
</dbReference>
<gene>
    <name evidence="6" type="primary">UL82</name>
</gene>
<evidence type="ECO:0000256" key="5">
    <source>
        <dbReference type="SAM" id="MobiDB-lite"/>
    </source>
</evidence>
<feature type="compositionally biased region" description="Low complexity" evidence="5">
    <location>
        <begin position="389"/>
        <end position="398"/>
    </location>
</feature>
<evidence type="ECO:0000313" key="6">
    <source>
        <dbReference type="EMBL" id="AKI29765.1"/>
    </source>
</evidence>
<feature type="compositionally biased region" description="Low complexity" evidence="5">
    <location>
        <begin position="407"/>
        <end position="416"/>
    </location>
</feature>
<sequence length="554" mass="63022">MALAAPREPELVTDIGPISGKVIKNILSEAHEPVNSEETKVVKTGISVNVNQHSIIFVTQFTPKSQADYYHEDNLQIKHMVFEEQEVKNLTLHVYNPTSTPIIPSEEPLSFYVYALPLKPIIPPDLTLYPSGSGKKHNPARAQATVEAFTGGWHSRINVKDLLWTQHESRWIQNGIFYTTSFIVNTYPMPIRFLNTARELVCSLREARVTKLRLVDKDKGLVKIYLESLLQETPKTTAFVHLAWEQGDATLTMSRNPKPFLTPQERNGYTILSPRRIHIRAQRIAHVLIDIYFESERYIGIICPKNIPGVSISCNPVMPAQPIFLEIRSMHKNVDIKQWQPLASLHFIDRKLLFSPRKVERVHMDQFRITAKLEYHNFYDAHPRDEDTSSSSSSSSSSPDSPITIKSHSSSSSSSETESEDEMEVFHPPAPVPSTSQGAMPKLSSIIRRKRFAESRTTTDSDDDDADKQFPVLYWPIWKCGIRGADLTPIVACVHGDQLPLQEFKWDAHDDWRRFYGLSGSWQSLHVPRRRRPPPAEEPPSPADDDPNTKKHCP</sequence>
<keyword evidence="2" id="KW-0597">Phosphoprotein</keyword>
<name>A0A0G2UGJ4_9BETA</name>
<evidence type="ECO:0000256" key="2">
    <source>
        <dbReference type="ARBA" id="ARBA00022553"/>
    </source>
</evidence>
<reference evidence="6 7" key="1">
    <citation type="journal article" date="2003" name="Arch. Virol.">
        <title>Isolation of cytomegalovirus and foamy virus from the drill monkey (Mandrillus leucophaeus) and prevalence of antibodies to these viruses amongst wild-born and captive-bred individuals.</title>
        <authorList>
            <person name="Blewett E.L."/>
            <person name="Lewis J."/>
            <person name="Gadsby E.L."/>
            <person name="Neubauer S.R."/>
            <person name="Eberle R."/>
        </authorList>
    </citation>
    <scope>NUCLEOTIDE SEQUENCE [LARGE SCALE GENOMIC DNA]</scope>
    <source>
        <strain evidence="6">OCOM6-2</strain>
    </source>
</reference>
<protein>
    <submittedName>
        <fullName evidence="6">Tegument protein pp71</fullName>
    </submittedName>
</protein>
<dbReference type="KEGG" id="vg:80527735"/>
<comment type="subcellular location">
    <subcellularLocation>
        <location evidence="1">Virion tegument</location>
    </subcellularLocation>
</comment>
<feature type="region of interest" description="Disordered" evidence="5">
    <location>
        <begin position="525"/>
        <end position="554"/>
    </location>
</feature>
<evidence type="ECO:0000313" key="7">
    <source>
        <dbReference type="Proteomes" id="UP000114976"/>
    </source>
</evidence>
<keyword evidence="4" id="KW-0946">Virion</keyword>
<dbReference type="EMBL" id="KR297253">
    <property type="protein sequence ID" value="AKI29765.1"/>
    <property type="molecule type" value="Genomic_DNA"/>
</dbReference>
<dbReference type="Proteomes" id="UP000114976">
    <property type="component" value="Segment"/>
</dbReference>
<dbReference type="Pfam" id="PF05784">
    <property type="entry name" value="Herpes_UL82_83"/>
    <property type="match status" value="1"/>
</dbReference>
<proteinExistence type="predicted"/>
<feature type="region of interest" description="Disordered" evidence="5">
    <location>
        <begin position="383"/>
        <end position="466"/>
    </location>
</feature>
<evidence type="ECO:0000256" key="1">
    <source>
        <dbReference type="ARBA" id="ARBA00004535"/>
    </source>
</evidence>
<dbReference type="GeneID" id="80527735"/>
<dbReference type="GO" id="GO:0019033">
    <property type="term" value="C:viral tegument"/>
    <property type="evidence" value="ECO:0007669"/>
    <property type="project" value="UniProtKB-SubCell"/>
</dbReference>
<reference evidence="6 7" key="2">
    <citation type="journal article" date="2015" name="Genome Announc.">
        <title>Complete Genome Sequences of Mandrillus leucophaeus and Papio ursinus Cytomegaloviruses.</title>
        <authorList>
            <person name="Blewett E.L."/>
            <person name="Sherrod C.J."/>
            <person name="Texier J.R."/>
            <person name="Conrad T.M."/>
            <person name="Dittmer D.P."/>
        </authorList>
    </citation>
    <scope>NUCLEOTIDE SEQUENCE [LARGE SCALE GENOMIC DNA]</scope>
    <source>
        <strain evidence="6">OCOM6-2</strain>
    </source>
</reference>
<keyword evidence="3" id="KW-0920">Virion tegument</keyword>
<keyword evidence="7" id="KW-1185">Reference proteome</keyword>
<dbReference type="RefSeq" id="YP_010790371.1">
    <property type="nucleotide sequence ID" value="NC_075417.1"/>
</dbReference>
<organism evidence="6 7">
    <name type="scientific">Mandrillus leucophaeus cytomegalovirus</name>
    <dbReference type="NCBI Taxonomy" id="1654930"/>
    <lineage>
        <taxon>Viruses</taxon>
        <taxon>Duplodnaviria</taxon>
        <taxon>Heunggongvirae</taxon>
        <taxon>Peploviricota</taxon>
        <taxon>Herviviricetes</taxon>
        <taxon>Herpesvirales</taxon>
        <taxon>Orthoherpesviridae</taxon>
        <taxon>Betaherpesvirinae</taxon>
        <taxon>Cytomegalovirus</taxon>
        <taxon>Cytomegalovirus mandrillinebeta1</taxon>
        <taxon>Mandrilline betaherpesvirus 1</taxon>
    </lineage>
</organism>
<evidence type="ECO:0000256" key="4">
    <source>
        <dbReference type="ARBA" id="ARBA00022844"/>
    </source>
</evidence>
<accession>A0A0G2UGJ4</accession>